<evidence type="ECO:0000313" key="2">
    <source>
        <dbReference type="Proteomes" id="UP000308600"/>
    </source>
</evidence>
<organism evidence="1 2">
    <name type="scientific">Pluteus cervinus</name>
    <dbReference type="NCBI Taxonomy" id="181527"/>
    <lineage>
        <taxon>Eukaryota</taxon>
        <taxon>Fungi</taxon>
        <taxon>Dikarya</taxon>
        <taxon>Basidiomycota</taxon>
        <taxon>Agaricomycotina</taxon>
        <taxon>Agaricomycetes</taxon>
        <taxon>Agaricomycetidae</taxon>
        <taxon>Agaricales</taxon>
        <taxon>Pluteineae</taxon>
        <taxon>Pluteaceae</taxon>
        <taxon>Pluteus</taxon>
    </lineage>
</organism>
<sequence length="212" mass="24188">MAAFLTILHVIAITLTGWRYYCRLTTARLWLDDHCALVALCLDLAFLITLWIEMKFPIHSYRNNLIILWAKVVFFTGCVWASRMSIAMSIARVAPTSGSFGIRRHAYAILIFFTSMAVGLVIWIGAECTSSTTWFKQQMHQCQVSNALGTCILASHVLVDVFLVATPLIFFWRHPSFPLSSLLCIWHFNFQVSLPVDTVGNWFCFLDISKQR</sequence>
<proteinExistence type="predicted"/>
<reference evidence="1 2" key="1">
    <citation type="journal article" date="2019" name="Nat. Ecol. Evol.">
        <title>Megaphylogeny resolves global patterns of mushroom evolution.</title>
        <authorList>
            <person name="Varga T."/>
            <person name="Krizsan K."/>
            <person name="Foldi C."/>
            <person name="Dima B."/>
            <person name="Sanchez-Garcia M."/>
            <person name="Sanchez-Ramirez S."/>
            <person name="Szollosi G.J."/>
            <person name="Szarkandi J.G."/>
            <person name="Papp V."/>
            <person name="Albert L."/>
            <person name="Andreopoulos W."/>
            <person name="Angelini C."/>
            <person name="Antonin V."/>
            <person name="Barry K.W."/>
            <person name="Bougher N.L."/>
            <person name="Buchanan P."/>
            <person name="Buyck B."/>
            <person name="Bense V."/>
            <person name="Catcheside P."/>
            <person name="Chovatia M."/>
            <person name="Cooper J."/>
            <person name="Damon W."/>
            <person name="Desjardin D."/>
            <person name="Finy P."/>
            <person name="Geml J."/>
            <person name="Haridas S."/>
            <person name="Hughes K."/>
            <person name="Justo A."/>
            <person name="Karasinski D."/>
            <person name="Kautmanova I."/>
            <person name="Kiss B."/>
            <person name="Kocsube S."/>
            <person name="Kotiranta H."/>
            <person name="LaButti K.M."/>
            <person name="Lechner B.E."/>
            <person name="Liimatainen K."/>
            <person name="Lipzen A."/>
            <person name="Lukacs Z."/>
            <person name="Mihaltcheva S."/>
            <person name="Morgado L.N."/>
            <person name="Niskanen T."/>
            <person name="Noordeloos M.E."/>
            <person name="Ohm R.A."/>
            <person name="Ortiz-Santana B."/>
            <person name="Ovrebo C."/>
            <person name="Racz N."/>
            <person name="Riley R."/>
            <person name="Savchenko A."/>
            <person name="Shiryaev A."/>
            <person name="Soop K."/>
            <person name="Spirin V."/>
            <person name="Szebenyi C."/>
            <person name="Tomsovsky M."/>
            <person name="Tulloss R.E."/>
            <person name="Uehling J."/>
            <person name="Grigoriev I.V."/>
            <person name="Vagvolgyi C."/>
            <person name="Papp T."/>
            <person name="Martin F.M."/>
            <person name="Miettinen O."/>
            <person name="Hibbett D.S."/>
            <person name="Nagy L.G."/>
        </authorList>
    </citation>
    <scope>NUCLEOTIDE SEQUENCE [LARGE SCALE GENOMIC DNA]</scope>
    <source>
        <strain evidence="1 2">NL-1719</strain>
    </source>
</reference>
<gene>
    <name evidence="1" type="ORF">BDN72DRAFT_457756</name>
</gene>
<dbReference type="EMBL" id="ML208298">
    <property type="protein sequence ID" value="TFK71422.1"/>
    <property type="molecule type" value="Genomic_DNA"/>
</dbReference>
<name>A0ACD3B2G4_9AGAR</name>
<protein>
    <submittedName>
        <fullName evidence="1">Uncharacterized protein</fullName>
    </submittedName>
</protein>
<keyword evidence="2" id="KW-1185">Reference proteome</keyword>
<evidence type="ECO:0000313" key="1">
    <source>
        <dbReference type="EMBL" id="TFK71422.1"/>
    </source>
</evidence>
<dbReference type="Proteomes" id="UP000308600">
    <property type="component" value="Unassembled WGS sequence"/>
</dbReference>
<accession>A0ACD3B2G4</accession>